<dbReference type="SUPFAM" id="SSF117916">
    <property type="entry name" value="Fe-S cluster assembly (FSCA) domain-like"/>
    <property type="match status" value="1"/>
</dbReference>
<dbReference type="HAMAP" id="MF_02040">
    <property type="entry name" value="Mrp_NBP35"/>
    <property type="match status" value="1"/>
</dbReference>
<keyword evidence="4 9" id="KW-0547">Nucleotide-binding</keyword>
<organism evidence="11 12">
    <name type="scientific">Winogradskya consettensis</name>
    <dbReference type="NCBI Taxonomy" id="113560"/>
    <lineage>
        <taxon>Bacteria</taxon>
        <taxon>Bacillati</taxon>
        <taxon>Actinomycetota</taxon>
        <taxon>Actinomycetes</taxon>
        <taxon>Micromonosporales</taxon>
        <taxon>Micromonosporaceae</taxon>
        <taxon>Winogradskya</taxon>
    </lineage>
</organism>
<proteinExistence type="inferred from homology"/>
<evidence type="ECO:0000259" key="10">
    <source>
        <dbReference type="Pfam" id="PF01883"/>
    </source>
</evidence>
<dbReference type="InterPro" id="IPR034904">
    <property type="entry name" value="FSCA_dom_sf"/>
</dbReference>
<evidence type="ECO:0000256" key="4">
    <source>
        <dbReference type="ARBA" id="ARBA00022741"/>
    </source>
</evidence>
<dbReference type="PROSITE" id="PS01215">
    <property type="entry name" value="MRP"/>
    <property type="match status" value="1"/>
</dbReference>
<dbReference type="InterPro" id="IPR019591">
    <property type="entry name" value="Mrp/NBP35_ATP-bd"/>
</dbReference>
<dbReference type="Gene3D" id="3.30.300.130">
    <property type="entry name" value="Fe-S cluster assembly (FSCA)"/>
    <property type="match status" value="1"/>
</dbReference>
<keyword evidence="3 9" id="KW-0479">Metal-binding</keyword>
<evidence type="ECO:0000313" key="11">
    <source>
        <dbReference type="EMBL" id="GIM78276.1"/>
    </source>
</evidence>
<evidence type="ECO:0000313" key="12">
    <source>
        <dbReference type="Proteomes" id="UP000680865"/>
    </source>
</evidence>
<dbReference type="GO" id="GO:0046872">
    <property type="term" value="F:metal ion binding"/>
    <property type="evidence" value="ECO:0007669"/>
    <property type="project" value="UniProtKB-KW"/>
</dbReference>
<comment type="similarity">
    <text evidence="9">Belongs to the Mrp/NBP35 ATP-binding proteins family.</text>
</comment>
<dbReference type="AlphaFoldDB" id="A0A919SVJ1"/>
<dbReference type="GO" id="GO:0005524">
    <property type="term" value="F:ATP binding"/>
    <property type="evidence" value="ECO:0007669"/>
    <property type="project" value="UniProtKB-UniRule"/>
</dbReference>
<evidence type="ECO:0000256" key="9">
    <source>
        <dbReference type="HAMAP-Rule" id="MF_02040"/>
    </source>
</evidence>
<dbReference type="InterPro" id="IPR027417">
    <property type="entry name" value="P-loop_NTPase"/>
</dbReference>
<keyword evidence="12" id="KW-1185">Reference proteome</keyword>
<evidence type="ECO:0000256" key="5">
    <source>
        <dbReference type="ARBA" id="ARBA00022801"/>
    </source>
</evidence>
<dbReference type="RefSeq" id="WP_213000514.1">
    <property type="nucleotide sequence ID" value="NZ_BAAATW010000001.1"/>
</dbReference>
<protein>
    <recommendedName>
        <fullName evidence="9">Iron-sulfur cluster carrier protein</fullName>
    </recommendedName>
</protein>
<gene>
    <name evidence="11" type="primary">mrp</name>
    <name evidence="11" type="ORF">Aco04nite_59590</name>
</gene>
<reference evidence="11" key="1">
    <citation type="submission" date="2021-03" db="EMBL/GenBank/DDBJ databases">
        <title>Whole genome shotgun sequence of Actinoplanes consettensis NBRC 14913.</title>
        <authorList>
            <person name="Komaki H."/>
            <person name="Tamura T."/>
        </authorList>
    </citation>
    <scope>NUCLEOTIDE SEQUENCE</scope>
    <source>
        <strain evidence="11">NBRC 14913</strain>
    </source>
</reference>
<dbReference type="EMBL" id="BOQP01000034">
    <property type="protein sequence ID" value="GIM78276.1"/>
    <property type="molecule type" value="Genomic_DNA"/>
</dbReference>
<dbReference type="GO" id="GO:0016226">
    <property type="term" value="P:iron-sulfur cluster assembly"/>
    <property type="evidence" value="ECO:0007669"/>
    <property type="project" value="InterPro"/>
</dbReference>
<keyword evidence="5 9" id="KW-0378">Hydrolase</keyword>
<name>A0A919SVJ1_9ACTN</name>
<accession>A0A919SVJ1</accession>
<keyword evidence="8 9" id="KW-0411">Iron-sulfur</keyword>
<dbReference type="PANTHER" id="PTHR42961:SF2">
    <property type="entry name" value="IRON-SULFUR PROTEIN NUBPL"/>
    <property type="match status" value="1"/>
</dbReference>
<dbReference type="GO" id="GO:0016887">
    <property type="term" value="F:ATP hydrolysis activity"/>
    <property type="evidence" value="ECO:0007669"/>
    <property type="project" value="UniProtKB-UniRule"/>
</dbReference>
<comment type="similarity">
    <text evidence="1">In the N-terminal section; belongs to the MIP18 family.</text>
</comment>
<comment type="similarity">
    <text evidence="2">In the C-terminal section; belongs to the Mrp/NBP35 ATP-binding proteins family.</text>
</comment>
<evidence type="ECO:0000256" key="6">
    <source>
        <dbReference type="ARBA" id="ARBA00022840"/>
    </source>
</evidence>
<evidence type="ECO:0000256" key="3">
    <source>
        <dbReference type="ARBA" id="ARBA00022723"/>
    </source>
</evidence>
<dbReference type="Pfam" id="PF10609">
    <property type="entry name" value="ParA"/>
    <property type="match status" value="1"/>
</dbReference>
<dbReference type="SUPFAM" id="SSF52540">
    <property type="entry name" value="P-loop containing nucleoside triphosphate hydrolases"/>
    <property type="match status" value="1"/>
</dbReference>
<dbReference type="InterPro" id="IPR033756">
    <property type="entry name" value="YlxH/NBP35"/>
</dbReference>
<dbReference type="InterPro" id="IPR000808">
    <property type="entry name" value="Mrp-like_CS"/>
</dbReference>
<dbReference type="Proteomes" id="UP000680865">
    <property type="component" value="Unassembled WGS sequence"/>
</dbReference>
<keyword evidence="6 9" id="KW-0067">ATP-binding</keyword>
<keyword evidence="7 9" id="KW-0408">Iron</keyword>
<dbReference type="GO" id="GO:0140663">
    <property type="term" value="F:ATP-dependent FeS chaperone activity"/>
    <property type="evidence" value="ECO:0007669"/>
    <property type="project" value="InterPro"/>
</dbReference>
<evidence type="ECO:0000256" key="8">
    <source>
        <dbReference type="ARBA" id="ARBA00023014"/>
    </source>
</evidence>
<comment type="caution">
    <text evidence="11">The sequence shown here is derived from an EMBL/GenBank/DDBJ whole genome shotgun (WGS) entry which is preliminary data.</text>
</comment>
<comment type="function">
    <text evidence="9">Binds and transfers iron-sulfur (Fe-S) clusters to target apoproteins. Can hydrolyze ATP.</text>
</comment>
<evidence type="ECO:0000256" key="7">
    <source>
        <dbReference type="ARBA" id="ARBA00023004"/>
    </source>
</evidence>
<feature type="domain" description="MIP18 family-like" evidence="10">
    <location>
        <begin position="9"/>
        <end position="79"/>
    </location>
</feature>
<dbReference type="CDD" id="cd02037">
    <property type="entry name" value="Mrp_NBP35"/>
    <property type="match status" value="1"/>
</dbReference>
<dbReference type="Gene3D" id="3.40.50.300">
    <property type="entry name" value="P-loop containing nucleotide triphosphate hydrolases"/>
    <property type="match status" value="1"/>
</dbReference>
<feature type="binding site" evidence="9">
    <location>
        <begin position="127"/>
        <end position="134"/>
    </location>
    <ligand>
        <name>ATP</name>
        <dbReference type="ChEBI" id="CHEBI:30616"/>
    </ligand>
</feature>
<dbReference type="PANTHER" id="PTHR42961">
    <property type="entry name" value="IRON-SULFUR PROTEIN NUBPL"/>
    <property type="match status" value="1"/>
</dbReference>
<evidence type="ECO:0000256" key="1">
    <source>
        <dbReference type="ARBA" id="ARBA00007352"/>
    </source>
</evidence>
<dbReference type="InterPro" id="IPR044304">
    <property type="entry name" value="NUBPL-like"/>
</dbReference>
<comment type="subunit">
    <text evidence="9">Homodimer.</text>
</comment>
<dbReference type="GO" id="GO:0051539">
    <property type="term" value="F:4 iron, 4 sulfur cluster binding"/>
    <property type="evidence" value="ECO:0007669"/>
    <property type="project" value="TreeGrafter"/>
</dbReference>
<evidence type="ECO:0000256" key="2">
    <source>
        <dbReference type="ARBA" id="ARBA00008205"/>
    </source>
</evidence>
<sequence>MSAPAPTIEDAIQAALATVDDPEIRKPITELGMVKGFTVAAGKVTVELLLTVAGCPLRDKLTTDITGALTRIPGIETVDIDFGVMTEEQRKALQVQLRGGAAGQAAEPVIPFAQPGSKTRVYAVASGKGGVGKSSVTVNLAASLAKRGLNVGVVDADIYGHSIPRMLGVEGRPTRVEEMIMPPQSHGVKVISIGMFTSGNAAVVWRGPMLHRALQQFLADVFWGDLDVLLLDLPPGTGDVAISLAQLLPNAEILVVTTPQMAAAEVAERAGAIALQTHQRLVGVVENMSWLELPDGSRMEVFGSGGGQTVASSLTTTVGASVPLLGQIPLDTRVREAGDAGVPIVLADPTSPAAVALDAVADRLAIRRESLVGKPLGLMVNARR</sequence>
<dbReference type="InterPro" id="IPR002744">
    <property type="entry name" value="MIP18-like"/>
</dbReference>
<dbReference type="Pfam" id="PF01883">
    <property type="entry name" value="FeS_assembly_P"/>
    <property type="match status" value="1"/>
</dbReference>
<dbReference type="FunFam" id="3.40.50.300:FF:000304">
    <property type="entry name" value="Iron-sulfur cluster carrier protein"/>
    <property type="match status" value="1"/>
</dbReference>